<dbReference type="EMBL" id="JANKHO010003055">
    <property type="protein sequence ID" value="KAJ3486485.1"/>
    <property type="molecule type" value="Genomic_DNA"/>
</dbReference>
<evidence type="ECO:0000313" key="1">
    <source>
        <dbReference type="EMBL" id="KAJ3486485.1"/>
    </source>
</evidence>
<organism evidence="1 2">
    <name type="scientific">Agrocybe chaxingu</name>
    <dbReference type="NCBI Taxonomy" id="84603"/>
    <lineage>
        <taxon>Eukaryota</taxon>
        <taxon>Fungi</taxon>
        <taxon>Dikarya</taxon>
        <taxon>Basidiomycota</taxon>
        <taxon>Agaricomycotina</taxon>
        <taxon>Agaricomycetes</taxon>
        <taxon>Agaricomycetidae</taxon>
        <taxon>Agaricales</taxon>
        <taxon>Agaricineae</taxon>
        <taxon>Strophariaceae</taxon>
        <taxon>Agrocybe</taxon>
    </lineage>
</organism>
<evidence type="ECO:0000313" key="2">
    <source>
        <dbReference type="Proteomes" id="UP001148786"/>
    </source>
</evidence>
<comment type="caution">
    <text evidence="1">The sequence shown here is derived from an EMBL/GenBank/DDBJ whole genome shotgun (WGS) entry which is preliminary data.</text>
</comment>
<keyword evidence="2" id="KW-1185">Reference proteome</keyword>
<proteinExistence type="predicted"/>
<name>A0A9W8JVM8_9AGAR</name>
<dbReference type="Proteomes" id="UP001148786">
    <property type="component" value="Unassembled WGS sequence"/>
</dbReference>
<protein>
    <submittedName>
        <fullName evidence="1">Uncharacterized protein</fullName>
    </submittedName>
</protein>
<sequence length="71" mass="7914">MPMLNAAALVTAHSRSRSEVASSFRIPPNSSPPLHPFLSTSITPFRRRTTTIFTFTFFLLPPFLPPFLLPA</sequence>
<reference evidence="1" key="1">
    <citation type="submission" date="2022-07" db="EMBL/GenBank/DDBJ databases">
        <title>Genome Sequence of Agrocybe chaxingu.</title>
        <authorList>
            <person name="Buettner E."/>
        </authorList>
    </citation>
    <scope>NUCLEOTIDE SEQUENCE</scope>
    <source>
        <strain evidence="1">MP-N11</strain>
    </source>
</reference>
<dbReference type="AlphaFoldDB" id="A0A9W8JVM8"/>
<gene>
    <name evidence="1" type="ORF">NLJ89_g11805</name>
</gene>
<accession>A0A9W8JVM8</accession>